<evidence type="ECO:0000256" key="6">
    <source>
        <dbReference type="ARBA" id="ARBA00037999"/>
    </source>
</evidence>
<dbReference type="PANTHER" id="PTHR30244:SF34">
    <property type="entry name" value="DTDP-4-AMINO-4,6-DIDEOXYGALACTOSE TRANSAMINASE"/>
    <property type="match status" value="1"/>
</dbReference>
<dbReference type="PIRSF" id="PIRSF000390">
    <property type="entry name" value="PLP_StrS"/>
    <property type="match status" value="1"/>
</dbReference>
<dbReference type="Pfam" id="PF01041">
    <property type="entry name" value="DegT_DnrJ_EryC1"/>
    <property type="match status" value="1"/>
</dbReference>
<comment type="pathway">
    <text evidence="2">Bacterial outer membrane biogenesis; LPS O-antigen biosynthesis.</text>
</comment>
<dbReference type="EMBL" id="SJPY01000004">
    <property type="protein sequence ID" value="TWU41291.1"/>
    <property type="molecule type" value="Genomic_DNA"/>
</dbReference>
<dbReference type="FunFam" id="3.40.640.10:FF:000090">
    <property type="entry name" value="Pyridoxal phosphate-dependent aminotransferase"/>
    <property type="match status" value="1"/>
</dbReference>
<dbReference type="PANTHER" id="PTHR30244">
    <property type="entry name" value="TRANSAMINASE"/>
    <property type="match status" value="1"/>
</dbReference>
<accession>A0A5C6E0W0</accession>
<sequence>MSERVYLSAPHMSERERELLIDAFDSNWVAPIGPHVDAFETEFASVVGAKHAVATSSGTAALHVALRILGVQHGDDVLVSTFTFVASANSICYQLANPVFIDSERETWNMDPQLLEKELKRSHRVGKLPKAIMVVDMNGQCANYQSILQLARMYDVPVIEDAAEALGATYQCRPAGSFGDISCFSFNGNKIITTSGGGMLTCNSEAWAQRAKYLITQARQPAPHYEHTEVGYNYRMSNLLAAVGRGQLSVLPNRVGRRRAIFKRYQDELADLPGISFMPEPENCESTRWLTSILVNPDIFGADREAIRLKLESLNIESRPLWKPMHLQPAFAKYRSVTNGVSEILFRDGLSLPSGSAMSEKDQASVIACIRSLRASTISRVHKPKVPASPREADLAIG</sequence>
<evidence type="ECO:0000256" key="2">
    <source>
        <dbReference type="ARBA" id="ARBA00005125"/>
    </source>
</evidence>
<feature type="modified residue" description="N6-(pyridoxal phosphate)lysine" evidence="11">
    <location>
        <position position="190"/>
    </location>
</feature>
<dbReference type="InterPro" id="IPR015424">
    <property type="entry name" value="PyrdxlP-dep_Trfase"/>
</dbReference>
<comment type="similarity">
    <text evidence="6 12">Belongs to the DegT/DnrJ/EryC1 family.</text>
</comment>
<dbReference type="Proteomes" id="UP000315471">
    <property type="component" value="Unassembled WGS sequence"/>
</dbReference>
<dbReference type="Gene3D" id="3.40.640.10">
    <property type="entry name" value="Type I PLP-dependent aspartate aminotransferase-like (Major domain)"/>
    <property type="match status" value="1"/>
</dbReference>
<gene>
    <name evidence="13" type="primary">epsN_2</name>
    <name evidence="13" type="ORF">Q31b_27300</name>
</gene>
<dbReference type="InterPro" id="IPR015421">
    <property type="entry name" value="PyrdxlP-dep_Trfase_major"/>
</dbReference>
<keyword evidence="14" id="KW-1185">Reference proteome</keyword>
<comment type="catalytic activity">
    <reaction evidence="7">
        <text>GDP-alpha-D-perosamine + 2-oxoglutarate = GDP-4-dehydro-alpha-D-rhamnose + L-glutamate</text>
        <dbReference type="Rhea" id="RHEA:36779"/>
        <dbReference type="ChEBI" id="CHEBI:16810"/>
        <dbReference type="ChEBI" id="CHEBI:29985"/>
        <dbReference type="ChEBI" id="CHEBI:57964"/>
        <dbReference type="ChEBI" id="CHEBI:73996"/>
        <dbReference type="EC" id="2.6.1.102"/>
    </reaction>
</comment>
<dbReference type="InterPro" id="IPR015422">
    <property type="entry name" value="PyrdxlP-dep_Trfase_small"/>
</dbReference>
<dbReference type="RefSeq" id="WP_146600133.1">
    <property type="nucleotide sequence ID" value="NZ_SJPY01000004.1"/>
</dbReference>
<evidence type="ECO:0000256" key="8">
    <source>
        <dbReference type="ARBA" id="ARBA00066317"/>
    </source>
</evidence>
<evidence type="ECO:0000256" key="7">
    <source>
        <dbReference type="ARBA" id="ARBA00051587"/>
    </source>
</evidence>
<evidence type="ECO:0000256" key="11">
    <source>
        <dbReference type="PIRSR" id="PIRSR000390-2"/>
    </source>
</evidence>
<evidence type="ECO:0000256" key="3">
    <source>
        <dbReference type="ARBA" id="ARBA00022576"/>
    </source>
</evidence>
<dbReference type="Gene3D" id="3.90.1150.10">
    <property type="entry name" value="Aspartate Aminotransferase, domain 1"/>
    <property type="match status" value="1"/>
</dbReference>
<keyword evidence="5 11" id="KW-0663">Pyridoxal phosphate</keyword>
<reference evidence="13 14" key="1">
    <citation type="submission" date="2019-02" db="EMBL/GenBank/DDBJ databases">
        <title>Deep-cultivation of Planctomycetes and their phenomic and genomic characterization uncovers novel biology.</title>
        <authorList>
            <person name="Wiegand S."/>
            <person name="Jogler M."/>
            <person name="Boedeker C."/>
            <person name="Pinto D."/>
            <person name="Vollmers J."/>
            <person name="Rivas-Marin E."/>
            <person name="Kohn T."/>
            <person name="Peeters S.H."/>
            <person name="Heuer A."/>
            <person name="Rast P."/>
            <person name="Oberbeckmann S."/>
            <person name="Bunk B."/>
            <person name="Jeske O."/>
            <person name="Meyerdierks A."/>
            <person name="Storesund J.E."/>
            <person name="Kallscheuer N."/>
            <person name="Luecker S."/>
            <person name="Lage O.M."/>
            <person name="Pohl T."/>
            <person name="Merkel B.J."/>
            <person name="Hornburger P."/>
            <person name="Mueller R.-W."/>
            <person name="Bruemmer F."/>
            <person name="Labrenz M."/>
            <person name="Spormann A.M."/>
            <person name="Op Den Camp H."/>
            <person name="Overmann J."/>
            <person name="Amann R."/>
            <person name="Jetten M.S.M."/>
            <person name="Mascher T."/>
            <person name="Medema M.H."/>
            <person name="Devos D.P."/>
            <person name="Kaster A.-K."/>
            <person name="Ovreas L."/>
            <person name="Rohde M."/>
            <person name="Galperin M.Y."/>
            <person name="Jogler C."/>
        </authorList>
    </citation>
    <scope>NUCLEOTIDE SEQUENCE [LARGE SCALE GENOMIC DNA]</scope>
    <source>
        <strain evidence="13 14">Q31b</strain>
    </source>
</reference>
<dbReference type="SUPFAM" id="SSF53383">
    <property type="entry name" value="PLP-dependent transferases"/>
    <property type="match status" value="1"/>
</dbReference>
<dbReference type="GO" id="GO:0030170">
    <property type="term" value="F:pyridoxal phosphate binding"/>
    <property type="evidence" value="ECO:0007669"/>
    <property type="project" value="TreeGrafter"/>
</dbReference>
<dbReference type="AlphaFoldDB" id="A0A5C6E0W0"/>
<evidence type="ECO:0000313" key="14">
    <source>
        <dbReference type="Proteomes" id="UP000315471"/>
    </source>
</evidence>
<proteinExistence type="inferred from homology"/>
<dbReference type="OrthoDB" id="9810913at2"/>
<evidence type="ECO:0000256" key="10">
    <source>
        <dbReference type="PIRSR" id="PIRSR000390-1"/>
    </source>
</evidence>
<feature type="active site" description="Proton acceptor" evidence="10">
    <location>
        <position position="190"/>
    </location>
</feature>
<comment type="caution">
    <text evidence="13">The sequence shown here is derived from an EMBL/GenBank/DDBJ whole genome shotgun (WGS) entry which is preliminary data.</text>
</comment>
<name>A0A5C6E0W0_9BACT</name>
<evidence type="ECO:0000256" key="4">
    <source>
        <dbReference type="ARBA" id="ARBA00022679"/>
    </source>
</evidence>
<dbReference type="EC" id="2.6.1.102" evidence="8"/>
<dbReference type="GO" id="GO:0102933">
    <property type="term" value="F:GDP-4-dehydro-6-deoxy-D-mannose-4-aminotransferase activity"/>
    <property type="evidence" value="ECO:0007669"/>
    <property type="project" value="UniProtKB-EC"/>
</dbReference>
<protein>
    <recommendedName>
        <fullName evidence="9">GDP-perosamine synthase</fullName>
        <ecNumber evidence="8">2.6.1.102</ecNumber>
    </recommendedName>
</protein>
<evidence type="ECO:0000256" key="1">
    <source>
        <dbReference type="ARBA" id="ARBA00001933"/>
    </source>
</evidence>
<comment type="cofactor">
    <cofactor evidence="1">
        <name>pyridoxal 5'-phosphate</name>
        <dbReference type="ChEBI" id="CHEBI:597326"/>
    </cofactor>
</comment>
<evidence type="ECO:0000256" key="5">
    <source>
        <dbReference type="ARBA" id="ARBA00022898"/>
    </source>
</evidence>
<dbReference type="GO" id="GO:0000271">
    <property type="term" value="P:polysaccharide biosynthetic process"/>
    <property type="evidence" value="ECO:0007669"/>
    <property type="project" value="TreeGrafter"/>
</dbReference>
<organism evidence="13 14">
    <name type="scientific">Novipirellula aureliae</name>
    <dbReference type="NCBI Taxonomy" id="2527966"/>
    <lineage>
        <taxon>Bacteria</taxon>
        <taxon>Pseudomonadati</taxon>
        <taxon>Planctomycetota</taxon>
        <taxon>Planctomycetia</taxon>
        <taxon>Pirellulales</taxon>
        <taxon>Pirellulaceae</taxon>
        <taxon>Novipirellula</taxon>
    </lineage>
</organism>
<evidence type="ECO:0000256" key="9">
    <source>
        <dbReference type="ARBA" id="ARBA00074221"/>
    </source>
</evidence>
<keyword evidence="3 13" id="KW-0032">Aminotransferase</keyword>
<dbReference type="InterPro" id="IPR000653">
    <property type="entry name" value="DegT/StrS_aminotransferase"/>
</dbReference>
<evidence type="ECO:0000313" key="13">
    <source>
        <dbReference type="EMBL" id="TWU41291.1"/>
    </source>
</evidence>
<evidence type="ECO:0000256" key="12">
    <source>
        <dbReference type="RuleBase" id="RU004508"/>
    </source>
</evidence>
<keyword evidence="4 13" id="KW-0808">Transferase</keyword>
<dbReference type="CDD" id="cd00616">
    <property type="entry name" value="AHBA_syn"/>
    <property type="match status" value="1"/>
</dbReference>